<dbReference type="AlphaFoldDB" id="A0A6C0IWK4"/>
<evidence type="ECO:0000313" key="2">
    <source>
        <dbReference type="EMBL" id="QHT97681.1"/>
    </source>
</evidence>
<evidence type="ECO:0000256" key="1">
    <source>
        <dbReference type="SAM" id="MobiDB-lite"/>
    </source>
</evidence>
<feature type="compositionally biased region" description="Basic and acidic residues" evidence="1">
    <location>
        <begin position="1"/>
        <end position="12"/>
    </location>
</feature>
<feature type="region of interest" description="Disordered" evidence="1">
    <location>
        <begin position="1"/>
        <end position="51"/>
    </location>
</feature>
<feature type="compositionally biased region" description="Pro residues" evidence="1">
    <location>
        <begin position="91"/>
        <end position="102"/>
    </location>
</feature>
<feature type="region of interest" description="Disordered" evidence="1">
    <location>
        <begin position="77"/>
        <end position="112"/>
    </location>
</feature>
<feature type="compositionally biased region" description="Low complexity" evidence="1">
    <location>
        <begin position="141"/>
        <end position="161"/>
    </location>
</feature>
<reference evidence="2" key="1">
    <citation type="journal article" date="2020" name="Nature">
        <title>Giant virus diversity and host interactions through global metagenomics.</title>
        <authorList>
            <person name="Schulz F."/>
            <person name="Roux S."/>
            <person name="Paez-Espino D."/>
            <person name="Jungbluth S."/>
            <person name="Walsh D.A."/>
            <person name="Denef V.J."/>
            <person name="McMahon K.D."/>
            <person name="Konstantinidis K.T."/>
            <person name="Eloe-Fadrosh E.A."/>
            <person name="Kyrpides N.C."/>
            <person name="Woyke T."/>
        </authorList>
    </citation>
    <scope>NUCLEOTIDE SEQUENCE</scope>
    <source>
        <strain evidence="2">GVMAG-M-3300025572-1</strain>
    </source>
</reference>
<proteinExistence type="predicted"/>
<protein>
    <submittedName>
        <fullName evidence="2">Uncharacterized protein</fullName>
    </submittedName>
</protein>
<organism evidence="2">
    <name type="scientific">viral metagenome</name>
    <dbReference type="NCBI Taxonomy" id="1070528"/>
    <lineage>
        <taxon>unclassified sequences</taxon>
        <taxon>metagenomes</taxon>
        <taxon>organismal metagenomes</taxon>
    </lineage>
</organism>
<name>A0A6C0IWK4_9ZZZZ</name>
<accession>A0A6C0IWK4</accession>
<dbReference type="EMBL" id="MN740283">
    <property type="protein sequence ID" value="QHT97681.1"/>
    <property type="molecule type" value="Genomic_DNA"/>
</dbReference>
<feature type="region of interest" description="Disordered" evidence="1">
    <location>
        <begin position="141"/>
        <end position="169"/>
    </location>
</feature>
<sequence>MESEKKQAKIEDGSSDDGWNDSSSETDSMLDLESGESSPVPAPLRQIPGEPGRLSAHLLSVASSIVGNMNQAYQAKCKEQASGYSQIDISSPPPPPPPPPVNPDSGAAPNPFFAASTPFGQWGCAQGSACGVDASATCDQASSTSGVGASSSPQTSSSSCGADPSGQSGSSLNDLFRSLLSGQRQESNIDIGEVLKIVLPVVQSFISSSTESSRERREKKEDDQTLAMMMSCLADCVSSTSGIADSTTQAYVFVDKLFCCYKLMSALVCSKNKDNALFNFAFKSLDKSICDQFKNALTQLSTS</sequence>